<evidence type="ECO:0000256" key="5">
    <source>
        <dbReference type="SAM" id="SignalP"/>
    </source>
</evidence>
<keyword evidence="5" id="KW-0732">Signal</keyword>
<comment type="caution">
    <text evidence="7">The sequence shown here is derived from an EMBL/GenBank/DDBJ whole genome shotgun (WGS) entry which is preliminary data.</text>
</comment>
<dbReference type="AlphaFoldDB" id="A0A2M8Z012"/>
<evidence type="ECO:0000313" key="7">
    <source>
        <dbReference type="EMBL" id="PJJ26778.1"/>
    </source>
</evidence>
<dbReference type="OrthoDB" id="9808890at2"/>
<dbReference type="InterPro" id="IPR051202">
    <property type="entry name" value="Peptidase_C40"/>
</dbReference>
<accession>A0A2M8Z012</accession>
<gene>
    <name evidence="7" type="ORF">H171_0220</name>
</gene>
<feature type="signal peptide" evidence="5">
    <location>
        <begin position="1"/>
        <end position="26"/>
    </location>
</feature>
<dbReference type="InterPro" id="IPR038765">
    <property type="entry name" value="Papain-like_cys_pep_sf"/>
</dbReference>
<keyword evidence="3" id="KW-0378">Hydrolase</keyword>
<feature type="domain" description="NlpC/P60" evidence="6">
    <location>
        <begin position="65"/>
        <end position="181"/>
    </location>
</feature>
<evidence type="ECO:0000256" key="1">
    <source>
        <dbReference type="ARBA" id="ARBA00007074"/>
    </source>
</evidence>
<dbReference type="PROSITE" id="PS51935">
    <property type="entry name" value="NLPC_P60"/>
    <property type="match status" value="1"/>
</dbReference>
<dbReference type="PANTHER" id="PTHR47053">
    <property type="entry name" value="MUREIN DD-ENDOPEPTIDASE MEPH-RELATED"/>
    <property type="match status" value="1"/>
</dbReference>
<keyword evidence="4" id="KW-0788">Thiol protease</keyword>
<keyword evidence="2" id="KW-0645">Protease</keyword>
<organism evidence="7 8">
    <name type="scientific">[Clostridium] celerecrescens 18A</name>
    <dbReference type="NCBI Taxonomy" id="1286362"/>
    <lineage>
        <taxon>Bacteria</taxon>
        <taxon>Bacillati</taxon>
        <taxon>Bacillota</taxon>
        <taxon>Clostridia</taxon>
        <taxon>Lachnospirales</taxon>
        <taxon>Lachnospiraceae</taxon>
        <taxon>Lacrimispora</taxon>
    </lineage>
</organism>
<dbReference type="EMBL" id="PGET01000001">
    <property type="protein sequence ID" value="PJJ26778.1"/>
    <property type="molecule type" value="Genomic_DNA"/>
</dbReference>
<dbReference type="RefSeq" id="WP_100303505.1">
    <property type="nucleotide sequence ID" value="NZ_PGET01000001.1"/>
</dbReference>
<protein>
    <submittedName>
        <fullName evidence="7">NlpC/P60 family protein</fullName>
    </submittedName>
</protein>
<evidence type="ECO:0000256" key="4">
    <source>
        <dbReference type="ARBA" id="ARBA00022807"/>
    </source>
</evidence>
<evidence type="ECO:0000313" key="8">
    <source>
        <dbReference type="Proteomes" id="UP000231092"/>
    </source>
</evidence>
<evidence type="ECO:0000256" key="2">
    <source>
        <dbReference type="ARBA" id="ARBA00022670"/>
    </source>
</evidence>
<dbReference type="PANTHER" id="PTHR47053:SF1">
    <property type="entry name" value="MUREIN DD-ENDOPEPTIDASE MEPH-RELATED"/>
    <property type="match status" value="1"/>
</dbReference>
<dbReference type="Gene3D" id="3.90.1720.10">
    <property type="entry name" value="endopeptidase domain like (from Nostoc punctiforme)"/>
    <property type="match status" value="1"/>
</dbReference>
<evidence type="ECO:0000259" key="6">
    <source>
        <dbReference type="PROSITE" id="PS51935"/>
    </source>
</evidence>
<dbReference type="Pfam" id="PF00877">
    <property type="entry name" value="NLPC_P60"/>
    <property type="match status" value="1"/>
</dbReference>
<dbReference type="GO" id="GO:0008234">
    <property type="term" value="F:cysteine-type peptidase activity"/>
    <property type="evidence" value="ECO:0007669"/>
    <property type="project" value="UniProtKB-KW"/>
</dbReference>
<evidence type="ECO:0000256" key="3">
    <source>
        <dbReference type="ARBA" id="ARBA00022801"/>
    </source>
</evidence>
<dbReference type="SUPFAM" id="SSF54001">
    <property type="entry name" value="Cysteine proteinases"/>
    <property type="match status" value="1"/>
</dbReference>
<sequence>MQRKSWITTLFTGLVFMAANSFTAKADMAANMVIPIVAPPPFEQQTGPGISGGKEFSQTAPEIYTGTGEQVVVFAKQFLGNPYVYGGTSLTSGADCSGFVLSVYNQFGISLPRTSEAQGEAGFDVGGIENARPGDIVYYIGHTGIYIGQNQLIHASGPKDGIKISAVDFMPIVSVRRVLGN</sequence>
<dbReference type="Proteomes" id="UP000231092">
    <property type="component" value="Unassembled WGS sequence"/>
</dbReference>
<proteinExistence type="inferred from homology"/>
<name>A0A2M8Z012_9FIRM</name>
<reference evidence="7 8" key="1">
    <citation type="submission" date="2017-11" db="EMBL/GenBank/DDBJ databases">
        <title>Understudied soil microbes with underappreciated capabilities: Untangling the Clostridium saccharolyticum group.</title>
        <authorList>
            <person name="Leschine S."/>
        </authorList>
    </citation>
    <scope>NUCLEOTIDE SEQUENCE [LARGE SCALE GENOMIC DNA]</scope>
    <source>
        <strain evidence="7 8">18A</strain>
    </source>
</reference>
<dbReference type="InterPro" id="IPR000064">
    <property type="entry name" value="NLP_P60_dom"/>
</dbReference>
<feature type="chain" id="PRO_5039120520" evidence="5">
    <location>
        <begin position="27"/>
        <end position="181"/>
    </location>
</feature>
<dbReference type="GO" id="GO:0006508">
    <property type="term" value="P:proteolysis"/>
    <property type="evidence" value="ECO:0007669"/>
    <property type="project" value="UniProtKB-KW"/>
</dbReference>
<comment type="similarity">
    <text evidence="1">Belongs to the peptidase C40 family.</text>
</comment>